<feature type="compositionally biased region" description="Acidic residues" evidence="3">
    <location>
        <begin position="416"/>
        <end position="429"/>
    </location>
</feature>
<proteinExistence type="predicted"/>
<organism evidence="6 7">
    <name type="scientific">Seriola dumerili</name>
    <name type="common">Greater amberjack</name>
    <name type="synonym">Caranx dumerili</name>
    <dbReference type="NCBI Taxonomy" id="41447"/>
    <lineage>
        <taxon>Eukaryota</taxon>
        <taxon>Metazoa</taxon>
        <taxon>Chordata</taxon>
        <taxon>Craniata</taxon>
        <taxon>Vertebrata</taxon>
        <taxon>Euteleostomi</taxon>
        <taxon>Actinopterygii</taxon>
        <taxon>Neopterygii</taxon>
        <taxon>Teleostei</taxon>
        <taxon>Neoteleostei</taxon>
        <taxon>Acanthomorphata</taxon>
        <taxon>Carangaria</taxon>
        <taxon>Carangiformes</taxon>
        <taxon>Carangidae</taxon>
        <taxon>Seriola</taxon>
    </lineage>
</organism>
<keyword evidence="2" id="KW-0344">Guanine-nucleotide releasing factor</keyword>
<accession>A0A3B4TVR9</accession>
<evidence type="ECO:0000259" key="4">
    <source>
        <dbReference type="PROSITE" id="PS50003"/>
    </source>
</evidence>
<dbReference type="Gene3D" id="1.20.900.10">
    <property type="entry name" value="Dbl homology (DH) domain"/>
    <property type="match status" value="1"/>
</dbReference>
<dbReference type="Ensembl" id="ENSSDUT00000010594.1">
    <property type="protein sequence ID" value="ENSSDUP00000010399.1"/>
    <property type="gene ID" value="ENSSDUG00000007568.1"/>
</dbReference>
<feature type="region of interest" description="Disordered" evidence="3">
    <location>
        <begin position="181"/>
        <end position="259"/>
    </location>
</feature>
<evidence type="ECO:0000313" key="6">
    <source>
        <dbReference type="Ensembl" id="ENSSDUP00000010399.1"/>
    </source>
</evidence>
<dbReference type="InterPro" id="IPR000219">
    <property type="entry name" value="DH_dom"/>
</dbReference>
<dbReference type="InterPro" id="IPR052231">
    <property type="entry name" value="Rho_GEF_signaling-related"/>
</dbReference>
<dbReference type="InterPro" id="IPR001849">
    <property type="entry name" value="PH_domain"/>
</dbReference>
<dbReference type="Proteomes" id="UP000261420">
    <property type="component" value="Unplaced"/>
</dbReference>
<reference evidence="6" key="2">
    <citation type="submission" date="2025-09" db="UniProtKB">
        <authorList>
            <consortium name="Ensembl"/>
        </authorList>
    </citation>
    <scope>IDENTIFICATION</scope>
</reference>
<dbReference type="SUPFAM" id="SSF48065">
    <property type="entry name" value="DBL homology domain (DH-domain)"/>
    <property type="match status" value="1"/>
</dbReference>
<dbReference type="InterPro" id="IPR035899">
    <property type="entry name" value="DBL_dom_sf"/>
</dbReference>
<dbReference type="GeneTree" id="ENSGT00940000158845"/>
<feature type="region of interest" description="Disordered" evidence="3">
    <location>
        <begin position="1116"/>
        <end position="1139"/>
    </location>
</feature>
<dbReference type="CDD" id="cd00160">
    <property type="entry name" value="RhoGEF"/>
    <property type="match status" value="1"/>
</dbReference>
<feature type="domain" description="PH" evidence="4">
    <location>
        <begin position="1420"/>
        <end position="1528"/>
    </location>
</feature>
<dbReference type="SMART" id="SM00325">
    <property type="entry name" value="RhoGEF"/>
    <property type="match status" value="1"/>
</dbReference>
<evidence type="ECO:0000256" key="2">
    <source>
        <dbReference type="ARBA" id="ARBA00022658"/>
    </source>
</evidence>
<name>A0A3B4TVR9_SERDU</name>
<dbReference type="PROSITE" id="PS50010">
    <property type="entry name" value="DH_2"/>
    <property type="match status" value="1"/>
</dbReference>
<dbReference type="Pfam" id="PF22697">
    <property type="entry name" value="SOS1_NGEF_PH"/>
    <property type="match status" value="1"/>
</dbReference>
<feature type="compositionally biased region" description="Polar residues" evidence="3">
    <location>
        <begin position="379"/>
        <end position="395"/>
    </location>
</feature>
<dbReference type="Gene3D" id="2.30.29.30">
    <property type="entry name" value="Pleckstrin-homology domain (PH domain)/Phosphotyrosine-binding domain (PTB)"/>
    <property type="match status" value="1"/>
</dbReference>
<feature type="compositionally biased region" description="Low complexity" evidence="3">
    <location>
        <begin position="240"/>
        <end position="252"/>
    </location>
</feature>
<dbReference type="GO" id="GO:0005085">
    <property type="term" value="F:guanyl-nucleotide exchange factor activity"/>
    <property type="evidence" value="ECO:0007669"/>
    <property type="project" value="UniProtKB-KW"/>
</dbReference>
<feature type="compositionally biased region" description="Low complexity" evidence="3">
    <location>
        <begin position="1652"/>
        <end position="1677"/>
    </location>
</feature>
<dbReference type="Gene3D" id="1.20.58.60">
    <property type="match status" value="1"/>
</dbReference>
<dbReference type="FunFam" id="2.30.29.30:FF:000078">
    <property type="entry name" value="Guanine nucleotide exchange factor DBS"/>
    <property type="match status" value="1"/>
</dbReference>
<dbReference type="InterPro" id="IPR055251">
    <property type="entry name" value="SOS1_NGEF_PH"/>
</dbReference>
<dbReference type="Pfam" id="PF00621">
    <property type="entry name" value="RhoGEF"/>
    <property type="match status" value="1"/>
</dbReference>
<dbReference type="SUPFAM" id="SSF50729">
    <property type="entry name" value="PH domain-like"/>
    <property type="match status" value="1"/>
</dbReference>
<dbReference type="CDD" id="cd13242">
    <property type="entry name" value="PH_puratrophin-1"/>
    <property type="match status" value="1"/>
</dbReference>
<sequence>PPFQATSPTVLFQVLNVVETRYRGDGLRYLLHFLLPAKQLLHRLQQHASVQCGVGWPLCVQEKVVVQLCPLDQRLLRPGDFYLLVSPAAPPLRPHGTSCRSCIQEVSELALLSLFSMAWLDSVNREREQRGASRLERCVLSANGDIFRVPWEDLVYPQFISRPLTALKDDTSRDLCRDINSRHEELRPSAPKTDQSAASSEADDSEGEYVELTELPLPRFSPQKGSLTQSISLQHRARTSTRSSTHTAAGHTPHNINTHTAAAHTPHNINTHTAAAHTPHNINTHTAATPHNINTHTAAAQTPHDINTHTAAGHTPHNINTHSSWPHVDISSLTEFCSKLIGENLHQGSCGPVILTPISPNTPTSSSCSSSAPAEVVGTSISQSEHQVSQEQTEGTDSDGHVKLNTEPEDNREQRVEEEEEEKEEEGETEEKRQERELLERHERKNEMVSVEEGVEKEEEEVQEEVGQLECRREEDLPPHTYTAKEGGEREEEDESEETDGNGEEELDEEGDDELEEVEVEEEVQVVIVQQSQERREEEQLCMSSQCHRCDFLSVSEHSVSSVSPAGTRDKSGRALLTVCTWSSVWSNPGCEQAELLRLLLYYTSTLRKEMRALGLTVLVDARRVAPVPALFSALRSLQVSSVHTVLLLVNKDSSLRLDKPAASQVEVLNSLKSVQKHVELQQLPAELGGSFSFRQSSWLSFRAVMEQLTSQCEDVIRLLQKTISILQTTPLPAAAEDAELLLSRYKAVMRSVLEDSRLVQLQQEGGACLSWLRREESSISVTEEYRAQVEAVSSLYEQVDELLHRLVTLSNSRTQELTFILDFRILEQGFTEVRLWLEEVGEVQLKTLDEPEDSLELLNRKQQKFKDFYTTAYDHCKRGEALLARLERWVDVSSADLHSYEVKVHSFWAQLQDFSQRVNTTGQNIDRAVRLYRFLDQAYGWALEGMRHLAGVSMEECTLPDKCQAVIGCLEDYQRQHPPITDARFQEMKAAAGELRGERGLRQWSFAWSKCQETKKMFDRKMEAALRTRDSSHRRRSDSTHSRSSISSRKTLSGLWGEDTNTSSPPRSTSSLLPLTSSPIAFTPAPSSGSPHTPQHTPLLQRLFRSVSSEESSDRVDLCSSPSLPRLDSSSCSSSSFSFSSSRRQQLRKTQSFDCPSTPEAVRYGPCARALSEPVRRGNTGVFIRGLEVSSTEAADHTLCPRTPCDRSLRRCHSPCPCHQSDVCTCLCSKLRHIVEEMVTTEREYVRSLRYIIHHYFPEMDRVDLPQDLRGKRSVVFGNLEKLLDFHSQFFLRELEACWKHPLRVPHCFLRHQEQFSLYALYSKNKPKSDALLLNHGNSFFRRKQVELGDKMDLSSYLLKPVQRMSKYALLLTDLSKEVGVAQEAELVALHAATDMVKFQLRHGNDLLAMDAIRDCDVNLKEQGQLIRQDEFTVWTGRRKCQRHIFLFEELILFSKPKKMEGGLDVFIYKHSFKTADVGLTESTGDSGLRFEIWFRRRTSKNQTFILQAATPDVKLTWTCDIARILWTQATRNKEMRLKEMVSMGVGNKPFLDIQPSDAAISDRAVHYIMKSRGARTRASIAVSVFDHSNPFKRGAVTSDPGTSGPSSSSLLGPLNLHMYRYNMNRSGPVLSEGSFITSCIEEDEQEHETSSQPSMTTESSGSSSRCLSGSTGSDSGCVSSHLQEALPEEPRPYSQPSSSSSSSNKQHLSSQFVSAVNTETETAESRDCGETLTVCPRPQTSAPLIGPATIV</sequence>
<feature type="compositionally biased region" description="Low complexity" evidence="3">
    <location>
        <begin position="1696"/>
        <end position="1713"/>
    </location>
</feature>
<feature type="compositionally biased region" description="Acidic residues" evidence="3">
    <location>
        <begin position="453"/>
        <end position="464"/>
    </location>
</feature>
<feature type="compositionally biased region" description="Polar residues" evidence="3">
    <location>
        <begin position="1086"/>
        <end position="1098"/>
    </location>
</feature>
<dbReference type="SUPFAM" id="SSF46966">
    <property type="entry name" value="Spectrin repeat"/>
    <property type="match status" value="1"/>
</dbReference>
<feature type="domain" description="DH" evidence="5">
    <location>
        <begin position="1231"/>
        <end position="1408"/>
    </location>
</feature>
<feature type="compositionally biased region" description="Low complexity" evidence="3">
    <location>
        <begin position="361"/>
        <end position="371"/>
    </location>
</feature>
<dbReference type="OMA" id="PHNINTH"/>
<feature type="compositionally biased region" description="Low complexity" evidence="3">
    <location>
        <begin position="1063"/>
        <end position="1080"/>
    </location>
</feature>
<protein>
    <submittedName>
        <fullName evidence="6">Pleckstrin homology domain containing, family G (with RhoGef domain) member 4</fullName>
    </submittedName>
</protein>
<feature type="compositionally biased region" description="Basic and acidic residues" evidence="3">
    <location>
        <begin position="398"/>
        <end position="415"/>
    </location>
</feature>
<feature type="region of interest" description="Disordered" evidence="3">
    <location>
        <begin position="1643"/>
        <end position="1731"/>
    </location>
</feature>
<feature type="compositionally biased region" description="Low complexity" evidence="3">
    <location>
        <begin position="1119"/>
        <end position="1139"/>
    </location>
</feature>
<feature type="compositionally biased region" description="Basic and acidic residues" evidence="3">
    <location>
        <begin position="430"/>
        <end position="447"/>
    </location>
</feature>
<feature type="region of interest" description="Disordered" evidence="3">
    <location>
        <begin position="1025"/>
        <end position="1098"/>
    </location>
</feature>
<dbReference type="PROSITE" id="PS50003">
    <property type="entry name" value="PH_DOMAIN"/>
    <property type="match status" value="1"/>
</dbReference>
<feature type="compositionally biased region" description="Basic and acidic residues" evidence="3">
    <location>
        <begin position="1025"/>
        <end position="1042"/>
    </location>
</feature>
<dbReference type="PANTHER" id="PTHR45845">
    <property type="entry name" value="RHO GUANINE NUCLEOTIDE EXCHANGE FACTOR-RELATED"/>
    <property type="match status" value="1"/>
</dbReference>
<feature type="compositionally biased region" description="Polar residues" evidence="3">
    <location>
        <begin position="223"/>
        <end position="233"/>
    </location>
</feature>
<evidence type="ECO:0000259" key="5">
    <source>
        <dbReference type="PROSITE" id="PS50010"/>
    </source>
</evidence>
<keyword evidence="7" id="KW-1185">Reference proteome</keyword>
<feature type="region of interest" description="Disordered" evidence="3">
    <location>
        <begin position="361"/>
        <end position="519"/>
    </location>
</feature>
<reference evidence="6" key="1">
    <citation type="submission" date="2025-08" db="UniProtKB">
        <authorList>
            <consortium name="Ensembl"/>
        </authorList>
    </citation>
    <scope>IDENTIFICATION</scope>
</reference>
<dbReference type="PANTHER" id="PTHR45845:SF4">
    <property type="entry name" value="PLECKSTRIN HOMOLOGY DOMAIN CONTAINING, FAMILY G (WITH RHOGEF DOMAIN) MEMBER 4"/>
    <property type="match status" value="1"/>
</dbReference>
<feature type="compositionally biased region" description="Acidic residues" evidence="3">
    <location>
        <begin position="201"/>
        <end position="211"/>
    </location>
</feature>
<dbReference type="SMART" id="SM00233">
    <property type="entry name" value="PH"/>
    <property type="match status" value="1"/>
</dbReference>
<evidence type="ECO:0000256" key="1">
    <source>
        <dbReference type="ARBA" id="ARBA00022553"/>
    </source>
</evidence>
<feature type="compositionally biased region" description="Acidic residues" evidence="3">
    <location>
        <begin position="489"/>
        <end position="519"/>
    </location>
</feature>
<dbReference type="InterPro" id="IPR011993">
    <property type="entry name" value="PH-like_dom_sf"/>
</dbReference>
<evidence type="ECO:0000256" key="3">
    <source>
        <dbReference type="SAM" id="MobiDB-lite"/>
    </source>
</evidence>
<evidence type="ECO:0000313" key="7">
    <source>
        <dbReference type="Proteomes" id="UP000261420"/>
    </source>
</evidence>
<keyword evidence="1" id="KW-0597">Phosphoprotein</keyword>